<gene>
    <name evidence="2" type="ORF">LPTSP1_24400</name>
</gene>
<name>A0A2P2D485_9LEPT</name>
<keyword evidence="1" id="KW-1133">Transmembrane helix</keyword>
<comment type="caution">
    <text evidence="2">The sequence shown here is derived from an EMBL/GenBank/DDBJ whole genome shotgun (WGS) entry which is preliminary data.</text>
</comment>
<keyword evidence="1" id="KW-0472">Membrane</keyword>
<evidence type="ECO:0000313" key="2">
    <source>
        <dbReference type="EMBL" id="GBF39438.1"/>
    </source>
</evidence>
<feature type="transmembrane region" description="Helical" evidence="1">
    <location>
        <begin position="9"/>
        <end position="28"/>
    </location>
</feature>
<evidence type="ECO:0000313" key="3">
    <source>
        <dbReference type="Proteomes" id="UP000245076"/>
    </source>
</evidence>
<evidence type="ECO:0008006" key="4">
    <source>
        <dbReference type="Google" id="ProtNLM"/>
    </source>
</evidence>
<dbReference type="AlphaFoldDB" id="A0A2P2D485"/>
<reference evidence="2 3" key="1">
    <citation type="submission" date="2018-02" db="EMBL/GenBank/DDBJ databases">
        <title>Novel Leptospira species isolated from soil and water in Japan.</title>
        <authorList>
            <person name="Nakao R."/>
            <person name="Masuzawa T."/>
        </authorList>
    </citation>
    <scope>NUCLEOTIDE SEQUENCE [LARGE SCALE GENOMIC DNA]</scope>
    <source>
        <strain evidence="2 3">E8</strain>
    </source>
</reference>
<feature type="transmembrane region" description="Helical" evidence="1">
    <location>
        <begin position="145"/>
        <end position="168"/>
    </location>
</feature>
<feature type="transmembrane region" description="Helical" evidence="1">
    <location>
        <begin position="48"/>
        <end position="67"/>
    </location>
</feature>
<sequence>MKSKILNPVLILFILSIISTVSIFIFVMTYSSPTTRSQASATNTEIAGLIWLVITVLILYNSGLASFRNLFLEKFSEAQEGLGSPKAMFFSVVSLVLFLLGSKLGSLLKTEISTPELLMAVPILFVATWENFLTKTIHLKFRSVYLIFTAVFQIIVYISFMLSFLTMASLDGFD</sequence>
<organism evidence="2 3">
    <name type="scientific">Leptospira johnsonii</name>
    <dbReference type="NCBI Taxonomy" id="1917820"/>
    <lineage>
        <taxon>Bacteria</taxon>
        <taxon>Pseudomonadati</taxon>
        <taxon>Spirochaetota</taxon>
        <taxon>Spirochaetia</taxon>
        <taxon>Leptospirales</taxon>
        <taxon>Leptospiraceae</taxon>
        <taxon>Leptospira</taxon>
    </lineage>
</organism>
<accession>A0A2P2D485</accession>
<dbReference type="EMBL" id="BFAY01000011">
    <property type="protein sequence ID" value="GBF39438.1"/>
    <property type="molecule type" value="Genomic_DNA"/>
</dbReference>
<dbReference type="RefSeq" id="WP_108929046.1">
    <property type="nucleotide sequence ID" value="NZ_BFAY01000011.1"/>
</dbReference>
<keyword evidence="1" id="KW-0812">Transmembrane</keyword>
<protein>
    <recommendedName>
        <fullName evidence="4">Cytochrome oxidase subunit II transmembrane region profile domain-containing protein</fullName>
    </recommendedName>
</protein>
<evidence type="ECO:0000256" key="1">
    <source>
        <dbReference type="SAM" id="Phobius"/>
    </source>
</evidence>
<dbReference type="OrthoDB" id="328990at2"/>
<dbReference type="Proteomes" id="UP000245076">
    <property type="component" value="Unassembled WGS sequence"/>
</dbReference>
<keyword evidence="3" id="KW-1185">Reference proteome</keyword>
<proteinExistence type="predicted"/>
<feature type="transmembrane region" description="Helical" evidence="1">
    <location>
        <begin position="87"/>
        <end position="105"/>
    </location>
</feature>